<evidence type="ECO:0000256" key="2">
    <source>
        <dbReference type="SAM" id="MobiDB-lite"/>
    </source>
</evidence>
<keyword evidence="6" id="KW-1185">Reference proteome</keyword>
<keyword evidence="1" id="KW-0106">Calcium</keyword>
<accession>A0ABP1QI97</accession>
<dbReference type="Pfam" id="PF13202">
    <property type="entry name" value="EF-hand_5"/>
    <property type="match status" value="1"/>
</dbReference>
<evidence type="ECO:0000256" key="1">
    <source>
        <dbReference type="ARBA" id="ARBA00022837"/>
    </source>
</evidence>
<gene>
    <name evidence="5" type="ORF">ODALV1_LOCUS11369</name>
</gene>
<dbReference type="InterPro" id="IPR018247">
    <property type="entry name" value="EF_Hand_1_Ca_BS"/>
</dbReference>
<feature type="chain" id="PRO_5045510040" description="EF-hand domain-containing protein" evidence="3">
    <location>
        <begin position="26"/>
        <end position="279"/>
    </location>
</feature>
<dbReference type="SUPFAM" id="SSF47473">
    <property type="entry name" value="EF-hand"/>
    <property type="match status" value="1"/>
</dbReference>
<organism evidence="5 6">
    <name type="scientific">Orchesella dallaii</name>
    <dbReference type="NCBI Taxonomy" id="48710"/>
    <lineage>
        <taxon>Eukaryota</taxon>
        <taxon>Metazoa</taxon>
        <taxon>Ecdysozoa</taxon>
        <taxon>Arthropoda</taxon>
        <taxon>Hexapoda</taxon>
        <taxon>Collembola</taxon>
        <taxon>Entomobryomorpha</taxon>
        <taxon>Entomobryoidea</taxon>
        <taxon>Orchesellidae</taxon>
        <taxon>Orchesellinae</taxon>
        <taxon>Orchesella</taxon>
    </lineage>
</organism>
<name>A0ABP1QI97_9HEXA</name>
<dbReference type="InterPro" id="IPR011992">
    <property type="entry name" value="EF-hand-dom_pair"/>
</dbReference>
<dbReference type="InterPro" id="IPR002048">
    <property type="entry name" value="EF_hand_dom"/>
</dbReference>
<dbReference type="Proteomes" id="UP001642540">
    <property type="component" value="Unassembled WGS sequence"/>
</dbReference>
<keyword evidence="3" id="KW-0732">Signal</keyword>
<dbReference type="EMBL" id="CAXLJM020000034">
    <property type="protein sequence ID" value="CAL8103167.1"/>
    <property type="molecule type" value="Genomic_DNA"/>
</dbReference>
<feature type="region of interest" description="Disordered" evidence="2">
    <location>
        <begin position="243"/>
        <end position="279"/>
    </location>
</feature>
<sequence length="279" mass="31372">MKPKQFTQICFLSFALLLVFVQVKCQDDVAEQEAPMAPAGEDVSENETEGRSFFGSIRKRAEHLMDAITHGHAGDPKDVLELAKRTLEKAFKNFNGGKDVVPVAQLLSVVELAGGEERMHTIRILELMDKDMDGDITKDEFVQLYAAPMAYPDKALELMHRSYDLDGNGFISQWERLTHLLTLEGINQNVYDKYSQAVQTGLMQDGNSDGLTSLTEFMLYMVWQINMGMEEGKHRDKIQLFSTDSQPRNDNGMVMEENGNGMPAMEPEAEMEEPPPATE</sequence>
<reference evidence="5 6" key="1">
    <citation type="submission" date="2024-08" db="EMBL/GenBank/DDBJ databases">
        <authorList>
            <person name="Cucini C."/>
            <person name="Frati F."/>
        </authorList>
    </citation>
    <scope>NUCLEOTIDE SEQUENCE [LARGE SCALE GENOMIC DNA]</scope>
</reference>
<evidence type="ECO:0000313" key="6">
    <source>
        <dbReference type="Proteomes" id="UP001642540"/>
    </source>
</evidence>
<feature type="signal peptide" evidence="3">
    <location>
        <begin position="1"/>
        <end position="25"/>
    </location>
</feature>
<evidence type="ECO:0000313" key="5">
    <source>
        <dbReference type="EMBL" id="CAL8103167.1"/>
    </source>
</evidence>
<dbReference type="Gene3D" id="1.10.238.10">
    <property type="entry name" value="EF-hand"/>
    <property type="match status" value="1"/>
</dbReference>
<dbReference type="PROSITE" id="PS00018">
    <property type="entry name" value="EF_HAND_1"/>
    <property type="match status" value="1"/>
</dbReference>
<comment type="caution">
    <text evidence="5">The sequence shown here is derived from an EMBL/GenBank/DDBJ whole genome shotgun (WGS) entry which is preliminary data.</text>
</comment>
<evidence type="ECO:0000256" key="3">
    <source>
        <dbReference type="SAM" id="SignalP"/>
    </source>
</evidence>
<evidence type="ECO:0000259" key="4">
    <source>
        <dbReference type="PROSITE" id="PS50222"/>
    </source>
</evidence>
<dbReference type="PROSITE" id="PS50222">
    <property type="entry name" value="EF_HAND_2"/>
    <property type="match status" value="1"/>
</dbReference>
<proteinExistence type="predicted"/>
<protein>
    <recommendedName>
        <fullName evidence="4">EF-hand domain-containing protein</fullName>
    </recommendedName>
</protein>
<feature type="domain" description="EF-hand" evidence="4">
    <location>
        <begin position="116"/>
        <end position="151"/>
    </location>
</feature>